<name>A0A644XIY7_9ZZZZ</name>
<evidence type="ECO:0000259" key="1">
    <source>
        <dbReference type="Pfam" id="PF17194"/>
    </source>
</evidence>
<organism evidence="2">
    <name type="scientific">bioreactor metagenome</name>
    <dbReference type="NCBI Taxonomy" id="1076179"/>
    <lineage>
        <taxon>unclassified sequences</taxon>
        <taxon>metagenomes</taxon>
        <taxon>ecological metagenomes</taxon>
    </lineage>
</organism>
<dbReference type="InterPro" id="IPR033455">
    <property type="entry name" value="AbiEi_3_N"/>
</dbReference>
<dbReference type="InterPro" id="IPR021561">
    <property type="entry name" value="AbiEi_3"/>
</dbReference>
<gene>
    <name evidence="2" type="ORF">SDC9_62542</name>
</gene>
<dbReference type="AlphaFoldDB" id="A0A644XIY7"/>
<protein>
    <recommendedName>
        <fullName evidence="1">Transcriptional regulator AbiEi antitoxin N-terminal domain-containing protein</fullName>
    </recommendedName>
</protein>
<feature type="domain" description="Transcriptional regulator AbiEi antitoxin N-terminal" evidence="1">
    <location>
        <begin position="8"/>
        <end position="88"/>
    </location>
</feature>
<proteinExistence type="predicted"/>
<sequence length="254" mass="28439">MAVLDSIMQEGLLVDRAWFGRHGIESTAVDYYLRSGKIEALVHGLYRKPGPPLKWQQVVYSLIVLGSDVHVGHLTALSYHGYEHTLKLGVAQSIRLYSAQSLPSWVERVDISPGFIKMKRNPFSNGSIGLVDVPFGTWDWPLPYSTAERAFIELASTLVTREDILQAKLMLEGAASLRPMLLQSLLEACGNIQAKRLFLWLARTIGHPWYKHIDISRINLGAGKRQIVSGGIFDAQFLITVPKEDEDGQQEPLF</sequence>
<accession>A0A644XIY7</accession>
<evidence type="ECO:0000313" key="2">
    <source>
        <dbReference type="EMBL" id="MPM16166.1"/>
    </source>
</evidence>
<dbReference type="EMBL" id="VSSQ01002563">
    <property type="protein sequence ID" value="MPM16166.1"/>
    <property type="molecule type" value="Genomic_DNA"/>
</dbReference>
<dbReference type="Pfam" id="PF17194">
    <property type="entry name" value="AbiEi_3_N"/>
    <property type="match status" value="1"/>
</dbReference>
<dbReference type="Pfam" id="PF11459">
    <property type="entry name" value="AbiEi_3"/>
    <property type="match status" value="1"/>
</dbReference>
<comment type="caution">
    <text evidence="2">The sequence shown here is derived from an EMBL/GenBank/DDBJ whole genome shotgun (WGS) entry which is preliminary data.</text>
</comment>
<reference evidence="2" key="1">
    <citation type="submission" date="2019-08" db="EMBL/GenBank/DDBJ databases">
        <authorList>
            <person name="Kucharzyk K."/>
            <person name="Murdoch R.W."/>
            <person name="Higgins S."/>
            <person name="Loffler F."/>
        </authorList>
    </citation>
    <scope>NUCLEOTIDE SEQUENCE</scope>
</reference>